<evidence type="ECO:0000256" key="1">
    <source>
        <dbReference type="SAM" id="MobiDB-lite"/>
    </source>
</evidence>
<reference evidence="2" key="2">
    <citation type="submission" date="2021-01" db="EMBL/GenBank/DDBJ databases">
        <authorList>
            <person name="Schikora-Tamarit M.A."/>
        </authorList>
    </citation>
    <scope>NUCLEOTIDE SEQUENCE</scope>
    <source>
        <strain evidence="2">CBS6341</strain>
    </source>
</reference>
<accession>A0A9P8PG53</accession>
<feature type="region of interest" description="Disordered" evidence="1">
    <location>
        <begin position="1"/>
        <end position="26"/>
    </location>
</feature>
<dbReference type="AlphaFoldDB" id="A0A9P8PG53"/>
<feature type="compositionally biased region" description="Polar residues" evidence="1">
    <location>
        <begin position="62"/>
        <end position="75"/>
    </location>
</feature>
<protein>
    <submittedName>
        <fullName evidence="2">Uncharacterized protein</fullName>
    </submittedName>
</protein>
<reference evidence="2" key="1">
    <citation type="journal article" date="2021" name="Open Biol.">
        <title>Shared evolutionary footprints suggest mitochondrial oxidative damage underlies multiple complex I losses in fungi.</title>
        <authorList>
            <person name="Schikora-Tamarit M.A."/>
            <person name="Marcet-Houben M."/>
            <person name="Nosek J."/>
            <person name="Gabaldon T."/>
        </authorList>
    </citation>
    <scope>NUCLEOTIDE SEQUENCE</scope>
    <source>
        <strain evidence="2">CBS6341</strain>
    </source>
</reference>
<dbReference type="Proteomes" id="UP000769528">
    <property type="component" value="Unassembled WGS sequence"/>
</dbReference>
<proteinExistence type="predicted"/>
<sequence>MQNIDAKSNTPRSLRRLSNVNHSSPRIFKSASSTQVPNYAQPTFSFVQHSTSPLPNTIDHPTVSNDSKSTGNTLRAGNFKTVKKDSLKENRPTKCVDPKDHILKITKARNSLENYDPKTKTDIEPSFVQIFNTPIDNNFNSTPESLTLSNILNGKSDKNNSDHIVPHSQCSAKSSTYRSPRLLQNIEGKFRCTKDLKSVVDETDILIEKFCIREADDEKISKLKMLSLSHNKKFVSVEQWKTLVQYHFEITEKLQEKLKDDAKLIQNLLELNNWISTENKASKAFLDQANEKISHLFRELQLKKILSQSESNDYNYRTPNHSLIGDNIERNSFDKENVNSN</sequence>
<feature type="region of interest" description="Disordered" evidence="1">
    <location>
        <begin position="53"/>
        <end position="78"/>
    </location>
</feature>
<organism evidence="2 3">
    <name type="scientific">Wickerhamomyces mucosus</name>
    <dbReference type="NCBI Taxonomy" id="1378264"/>
    <lineage>
        <taxon>Eukaryota</taxon>
        <taxon>Fungi</taxon>
        <taxon>Dikarya</taxon>
        <taxon>Ascomycota</taxon>
        <taxon>Saccharomycotina</taxon>
        <taxon>Saccharomycetes</taxon>
        <taxon>Phaffomycetales</taxon>
        <taxon>Wickerhamomycetaceae</taxon>
        <taxon>Wickerhamomyces</taxon>
    </lineage>
</organism>
<evidence type="ECO:0000313" key="2">
    <source>
        <dbReference type="EMBL" id="KAH3671242.1"/>
    </source>
</evidence>
<keyword evidence="3" id="KW-1185">Reference proteome</keyword>
<evidence type="ECO:0000313" key="3">
    <source>
        <dbReference type="Proteomes" id="UP000769528"/>
    </source>
</evidence>
<dbReference type="OrthoDB" id="10667987at2759"/>
<gene>
    <name evidence="2" type="ORF">WICMUC_004759</name>
</gene>
<name>A0A9P8PG53_9ASCO</name>
<dbReference type="EMBL" id="JAEUBF010001283">
    <property type="protein sequence ID" value="KAH3671242.1"/>
    <property type="molecule type" value="Genomic_DNA"/>
</dbReference>
<comment type="caution">
    <text evidence="2">The sequence shown here is derived from an EMBL/GenBank/DDBJ whole genome shotgun (WGS) entry which is preliminary data.</text>
</comment>